<dbReference type="Gene3D" id="1.10.10.10">
    <property type="entry name" value="Winged helix-like DNA-binding domain superfamily/Winged helix DNA-binding domain"/>
    <property type="match status" value="1"/>
</dbReference>
<dbReference type="InterPro" id="IPR036388">
    <property type="entry name" value="WH-like_DNA-bd_sf"/>
</dbReference>
<dbReference type="InterPro" id="IPR000600">
    <property type="entry name" value="ROK"/>
</dbReference>
<dbReference type="Pfam" id="PF00480">
    <property type="entry name" value="ROK"/>
    <property type="match status" value="1"/>
</dbReference>
<dbReference type="Gene3D" id="3.30.420.40">
    <property type="match status" value="3"/>
</dbReference>
<protein>
    <submittedName>
        <fullName evidence="4">ROK family transcriptional regulator</fullName>
    </submittedName>
</protein>
<gene>
    <name evidence="4" type="ORF">QTH91_21255</name>
</gene>
<evidence type="ECO:0000313" key="4">
    <source>
        <dbReference type="EMBL" id="MDM0047033.1"/>
    </source>
</evidence>
<organism evidence="4 5">
    <name type="scientific">Variovorax dokdonensis</name>
    <dbReference type="NCBI Taxonomy" id="344883"/>
    <lineage>
        <taxon>Bacteria</taxon>
        <taxon>Pseudomonadati</taxon>
        <taxon>Pseudomonadota</taxon>
        <taxon>Betaproteobacteria</taxon>
        <taxon>Burkholderiales</taxon>
        <taxon>Comamonadaceae</taxon>
        <taxon>Variovorax</taxon>
    </lineage>
</organism>
<evidence type="ECO:0000313" key="5">
    <source>
        <dbReference type="Proteomes" id="UP001174908"/>
    </source>
</evidence>
<name>A0ABT7NGJ2_9BURK</name>
<keyword evidence="5" id="KW-1185">Reference proteome</keyword>
<dbReference type="InterPro" id="IPR043129">
    <property type="entry name" value="ATPase_NBD"/>
</dbReference>
<evidence type="ECO:0000256" key="1">
    <source>
        <dbReference type="ARBA" id="ARBA00006479"/>
    </source>
</evidence>
<dbReference type="PANTHER" id="PTHR18964">
    <property type="entry name" value="ROK (REPRESSOR, ORF, KINASE) FAMILY"/>
    <property type="match status" value="1"/>
</dbReference>
<feature type="region of interest" description="Disordered" evidence="2">
    <location>
        <begin position="377"/>
        <end position="398"/>
    </location>
</feature>
<dbReference type="EMBL" id="JASZYV010000005">
    <property type="protein sequence ID" value="MDM0047033.1"/>
    <property type="molecule type" value="Genomic_DNA"/>
</dbReference>
<proteinExistence type="inferred from homology"/>
<feature type="domain" description="HTH iclR-type" evidence="3">
    <location>
        <begin position="17"/>
        <end position="58"/>
    </location>
</feature>
<accession>A0ABT7NGJ2</accession>
<dbReference type="RefSeq" id="WP_286662141.1">
    <property type="nucleotide sequence ID" value="NZ_JASZYV010000005.1"/>
</dbReference>
<dbReference type="Pfam" id="PF09339">
    <property type="entry name" value="HTH_IclR"/>
    <property type="match status" value="1"/>
</dbReference>
<sequence length="398" mass="41567">MRTTGDQQLVKRINRSVLLRLSRAQPGLSRARLAQESGLTKSTVTLLVRELLQEGWLHESGAPVADGAGRPSTPLAIDVGVRALAGIEVGVERMRLACVSLQGALLHSDEEALEDPSPECVSRQSAALAAQAQRALAARGLRLAGIGVGVPGAVDQDSGRVRFAPNLGWRDVDLLSPLSAALQAARVGDVPVQLQNEADAAALGEYEFDVGEGGAHPGSDTDPLIFVNCDVGVGAGIVLNDRLFVGAQGMAGEIGHTILEVDGPACSCGRRGCAEAFFGSRALSRSGSDPERAARFLGVLLQNLWVTFNPRVIVVGGASCANDPQLLARACDAVAQYASDAGLPMPQVRAARYGALAPAVGASAFVLHEYLRPLHPAAHERQARQTKKNRRASSAPAA</sequence>
<dbReference type="PANTHER" id="PTHR18964:SF149">
    <property type="entry name" value="BIFUNCTIONAL UDP-N-ACETYLGLUCOSAMINE 2-EPIMERASE_N-ACETYLMANNOSAMINE KINASE"/>
    <property type="match status" value="1"/>
</dbReference>
<dbReference type="SUPFAM" id="SSF53067">
    <property type="entry name" value="Actin-like ATPase domain"/>
    <property type="match status" value="1"/>
</dbReference>
<evidence type="ECO:0000256" key="2">
    <source>
        <dbReference type="SAM" id="MobiDB-lite"/>
    </source>
</evidence>
<comment type="similarity">
    <text evidence="1">Belongs to the ROK (NagC/XylR) family.</text>
</comment>
<comment type="caution">
    <text evidence="4">The sequence shown here is derived from an EMBL/GenBank/DDBJ whole genome shotgun (WGS) entry which is preliminary data.</text>
</comment>
<evidence type="ECO:0000259" key="3">
    <source>
        <dbReference type="Pfam" id="PF09339"/>
    </source>
</evidence>
<dbReference type="InterPro" id="IPR036390">
    <property type="entry name" value="WH_DNA-bd_sf"/>
</dbReference>
<reference evidence="4" key="1">
    <citation type="submission" date="2023-06" db="EMBL/GenBank/DDBJ databases">
        <authorList>
            <person name="Jiang Y."/>
            <person name="Liu Q."/>
        </authorList>
    </citation>
    <scope>NUCLEOTIDE SEQUENCE</scope>
    <source>
        <strain evidence="4">CGMCC 1.12089</strain>
    </source>
</reference>
<dbReference type="Proteomes" id="UP001174908">
    <property type="component" value="Unassembled WGS sequence"/>
</dbReference>
<dbReference type="SUPFAM" id="SSF46785">
    <property type="entry name" value="Winged helix' DNA-binding domain"/>
    <property type="match status" value="1"/>
</dbReference>
<dbReference type="InterPro" id="IPR005471">
    <property type="entry name" value="Tscrpt_reg_IclR_N"/>
</dbReference>